<comment type="subcellular location">
    <subcellularLocation>
        <location evidence="1">Membrane</location>
        <topology evidence="1">Multi-pass membrane protein</topology>
    </subcellularLocation>
</comment>
<dbReference type="InterPro" id="IPR051328">
    <property type="entry name" value="T7SS_ABC-Transporter"/>
</dbReference>
<feature type="domain" description="ABC-2 type transporter transmembrane" evidence="7">
    <location>
        <begin position="20"/>
        <end position="157"/>
    </location>
</feature>
<dbReference type="Gene3D" id="3.40.1710.10">
    <property type="entry name" value="abc type-2 transporter like domain"/>
    <property type="match status" value="1"/>
</dbReference>
<gene>
    <name evidence="8" type="ORF">ATL39_1908</name>
</gene>
<evidence type="ECO:0000313" key="9">
    <source>
        <dbReference type="Proteomes" id="UP000285120"/>
    </source>
</evidence>
<feature type="transmembrane region" description="Helical" evidence="6">
    <location>
        <begin position="946"/>
        <end position="974"/>
    </location>
</feature>
<dbReference type="PANTHER" id="PTHR43077">
    <property type="entry name" value="TRANSPORT PERMEASE YVFS-RELATED"/>
    <property type="match status" value="1"/>
</dbReference>
<evidence type="ECO:0000256" key="3">
    <source>
        <dbReference type="ARBA" id="ARBA00022989"/>
    </source>
</evidence>
<feature type="transmembrane region" description="Helical" evidence="6">
    <location>
        <begin position="870"/>
        <end position="893"/>
    </location>
</feature>
<evidence type="ECO:0000256" key="1">
    <source>
        <dbReference type="ARBA" id="ARBA00004141"/>
    </source>
</evidence>
<dbReference type="Pfam" id="PF12698">
    <property type="entry name" value="ABC2_membrane_3"/>
    <property type="match status" value="2"/>
</dbReference>
<dbReference type="PANTHER" id="PTHR43077:SF5">
    <property type="entry name" value="PHAGE INFECTION PROTEIN"/>
    <property type="match status" value="1"/>
</dbReference>
<evidence type="ECO:0000256" key="6">
    <source>
        <dbReference type="SAM" id="Phobius"/>
    </source>
</evidence>
<keyword evidence="3 6" id="KW-1133">Transmembrane helix</keyword>
<evidence type="ECO:0000313" key="8">
    <source>
        <dbReference type="EMBL" id="RKD73606.1"/>
    </source>
</evidence>
<dbReference type="OrthoDB" id="9811483at2"/>
<dbReference type="Proteomes" id="UP000285120">
    <property type="component" value="Unassembled WGS sequence"/>
</dbReference>
<dbReference type="EMBL" id="RAPK01000008">
    <property type="protein sequence ID" value="RKD73606.1"/>
    <property type="molecule type" value="Genomic_DNA"/>
</dbReference>
<feature type="transmembrane region" description="Helical" evidence="6">
    <location>
        <begin position="801"/>
        <end position="823"/>
    </location>
</feature>
<feature type="region of interest" description="Disordered" evidence="5">
    <location>
        <begin position="674"/>
        <end position="707"/>
    </location>
</feature>
<evidence type="ECO:0000256" key="4">
    <source>
        <dbReference type="ARBA" id="ARBA00023136"/>
    </source>
</evidence>
<protein>
    <submittedName>
        <fullName evidence="8">Putative membrane protein</fullName>
    </submittedName>
</protein>
<evidence type="ECO:0000256" key="2">
    <source>
        <dbReference type="ARBA" id="ARBA00022692"/>
    </source>
</evidence>
<comment type="caution">
    <text evidence="8">The sequence shown here is derived from an EMBL/GenBank/DDBJ whole genome shotgun (WGS) entry which is preliminary data.</text>
</comment>
<dbReference type="InterPro" id="IPR013525">
    <property type="entry name" value="ABC2_TM"/>
</dbReference>
<keyword evidence="2 6" id="KW-0812">Transmembrane</keyword>
<feature type="transmembrane region" description="Helical" evidence="6">
    <location>
        <begin position="900"/>
        <end position="926"/>
    </location>
</feature>
<dbReference type="SUPFAM" id="SSF58104">
    <property type="entry name" value="Methyl-accepting chemotaxis protein (MCP) signaling domain"/>
    <property type="match status" value="2"/>
</dbReference>
<evidence type="ECO:0000256" key="5">
    <source>
        <dbReference type="SAM" id="MobiDB-lite"/>
    </source>
</evidence>
<dbReference type="GO" id="GO:0016020">
    <property type="term" value="C:membrane"/>
    <property type="evidence" value="ECO:0007669"/>
    <property type="project" value="UniProtKB-SubCell"/>
</dbReference>
<dbReference type="InterPro" id="IPR017500">
    <property type="entry name" value="Phage_infect_YhgE_N"/>
</dbReference>
<dbReference type="Gene3D" id="1.10.287.950">
    <property type="entry name" value="Methyl-accepting chemotaxis protein"/>
    <property type="match status" value="2"/>
</dbReference>
<dbReference type="GO" id="GO:0140359">
    <property type="term" value="F:ABC-type transporter activity"/>
    <property type="evidence" value="ECO:0007669"/>
    <property type="project" value="InterPro"/>
</dbReference>
<dbReference type="NCBIfam" id="TIGR03062">
    <property type="entry name" value="pip_yhgE_Cterm"/>
    <property type="match status" value="1"/>
</dbReference>
<keyword evidence="4 6" id="KW-0472">Membrane</keyword>
<proteinExistence type="predicted"/>
<sequence>MNMIKAEWKHLMHNRKMRIVVFAVILIPLIYAGIFLRGAWDPYGNADQLPVAVANEDKPADYEGETLNIGDETIANLKKNDELNWTFTSEKQARQGVKDGDYYMAVVIPGNFSEHAATVFDEHPEKMELDYYTNPGMNYTAGQISEQAAEGLYEEIADSVTGEYAQAMLTQLGDIEEGLQDGSDGAGELKKGNEELESNLAVLSDSTLTFRDGLEEAADGSGNIERNMSSAADGAEELNEGVHAYTSSAGDLNEGIQQYVQGAGSLDTGVQKYTGAAGNLNSGVQQYTAGVNELDRGIQSFSSGTQELGNGLEQYTSGTEELEAGLIQQREGTQELAAYNDELTSGSRALADGLQEAAPGMRALNEEVQAAASEAEALSNIDSSSVEAAVDDVMKDIRQEAGSSSKEADQLTETLRSIADQKNSSTDIEGKAEAEEALLVLSDAVDRLEASDSSSSAPEQVASLINNTSADLTEEQEQILLQEAENTETSQSSLNKDEVTEAVQQMAAALDALSAPETSGAAEAAASGLEAAEALERSQNQILSMTENSSLVSQITTILPDISGDASFDKVTALASSTEELSEGLDELSDGASVLQGSLEDYTQGVEKLDEGAQTLAEGAGSLTSQSNALLTGADQITEASAELAEGSRQLAGQSAGLSEGAQAFEDNGEGLAEGSAELAGSGGELTEGGRALASSGSDLNKGAGSLTEGLPQLQQALQSLNTGLVDLQDGSVDLASGTDELQEGAGSLVNGAGDLSGELADGAGDIRAVGTGNENSDMFSSPLLLGEHELSSVPNYGHAMAPYMMAVALFLGSVIFCLLYPVKQPETLPSSGIAWWLSKFSILLPVSILQAVVMAGVVLWMGVDVQSTGLVFLTAVVSALAFMAIVQFFAVVFGNPGRFIVLILMILQLVAAGGTMPVELLNHFFQQINPFLPMTYTVSAYREAIFLGGSITTELLILTGIFVIFHTASIFYFTWKAKRYEPEPVSSSS</sequence>
<reference evidence="8 9" key="1">
    <citation type="submission" date="2018-09" db="EMBL/GenBank/DDBJ databases">
        <title>Genomic Encyclopedia of Archaeal and Bacterial Type Strains, Phase II (KMG-II): from individual species to whole genera.</title>
        <authorList>
            <person name="Goeker M."/>
        </authorList>
    </citation>
    <scope>NUCLEOTIDE SEQUENCE [LARGE SCALE GENOMIC DNA]</scope>
    <source>
        <strain evidence="8 9">DSM 17008</strain>
    </source>
</reference>
<organism evidence="8 9">
    <name type="scientific">Sinobaca qinghaiensis</name>
    <dbReference type="NCBI Taxonomy" id="342944"/>
    <lineage>
        <taxon>Bacteria</taxon>
        <taxon>Bacillati</taxon>
        <taxon>Bacillota</taxon>
        <taxon>Bacilli</taxon>
        <taxon>Bacillales</taxon>
        <taxon>Sporolactobacillaceae</taxon>
        <taxon>Sinobaca</taxon>
    </lineage>
</organism>
<feature type="domain" description="ABC-2 type transporter transmembrane" evidence="7">
    <location>
        <begin position="793"/>
        <end position="971"/>
    </location>
</feature>
<dbReference type="InterPro" id="IPR017501">
    <property type="entry name" value="Phage_infect_YhgE_C"/>
</dbReference>
<feature type="transmembrane region" description="Helical" evidence="6">
    <location>
        <begin position="843"/>
        <end position="864"/>
    </location>
</feature>
<evidence type="ECO:0000259" key="7">
    <source>
        <dbReference type="Pfam" id="PF12698"/>
    </source>
</evidence>
<keyword evidence="9" id="KW-1185">Reference proteome</keyword>
<accession>A0A419V5G2</accession>
<dbReference type="AlphaFoldDB" id="A0A419V5G2"/>
<dbReference type="NCBIfam" id="TIGR03061">
    <property type="entry name" value="pip_yhgE_Nterm"/>
    <property type="match status" value="1"/>
</dbReference>
<name>A0A419V5G2_9BACL</name>